<evidence type="ECO:0000259" key="2">
    <source>
        <dbReference type="PROSITE" id="PS50846"/>
    </source>
</evidence>
<accession>A0A0B7HU34</accession>
<evidence type="ECO:0000313" key="4">
    <source>
        <dbReference type="Proteomes" id="UP000044026"/>
    </source>
</evidence>
<dbReference type="InterPro" id="IPR017969">
    <property type="entry name" value="Heavy-metal-associated_CS"/>
</dbReference>
<dbReference type="Proteomes" id="UP000044026">
    <property type="component" value="Unassembled WGS sequence"/>
</dbReference>
<dbReference type="InterPro" id="IPR036163">
    <property type="entry name" value="HMA_dom_sf"/>
</dbReference>
<sequence length="79" mass="9088">MEQIYYIKGMTCGGCASSVEKKLSEINEIESVTIDLDSQKATIISLEEIPFENLQKALEHTHYSIHKQLNEAQSYTYFR</sequence>
<dbReference type="AlphaFoldDB" id="A0A0B7HU34"/>
<protein>
    <recommendedName>
        <fullName evidence="2">HMA domain-containing protein</fullName>
    </recommendedName>
</protein>
<keyword evidence="1" id="KW-0479">Metal-binding</keyword>
<dbReference type="CDD" id="cd00371">
    <property type="entry name" value="HMA"/>
    <property type="match status" value="1"/>
</dbReference>
<dbReference type="SUPFAM" id="SSF55008">
    <property type="entry name" value="HMA, heavy metal-associated domain"/>
    <property type="match status" value="1"/>
</dbReference>
<dbReference type="GO" id="GO:0046872">
    <property type="term" value="F:metal ion binding"/>
    <property type="evidence" value="ECO:0007669"/>
    <property type="project" value="UniProtKB-KW"/>
</dbReference>
<evidence type="ECO:0000313" key="3">
    <source>
        <dbReference type="EMBL" id="CEN41028.1"/>
    </source>
</evidence>
<dbReference type="PROSITE" id="PS50846">
    <property type="entry name" value="HMA_2"/>
    <property type="match status" value="1"/>
</dbReference>
<evidence type="ECO:0000256" key="1">
    <source>
        <dbReference type="ARBA" id="ARBA00022723"/>
    </source>
</evidence>
<organism evidence="3 4">
    <name type="scientific">Capnocytophaga canimorsus</name>
    <dbReference type="NCBI Taxonomy" id="28188"/>
    <lineage>
        <taxon>Bacteria</taxon>
        <taxon>Pseudomonadati</taxon>
        <taxon>Bacteroidota</taxon>
        <taxon>Flavobacteriia</taxon>
        <taxon>Flavobacteriales</taxon>
        <taxon>Flavobacteriaceae</taxon>
        <taxon>Capnocytophaga</taxon>
    </lineage>
</organism>
<feature type="domain" description="HMA" evidence="2">
    <location>
        <begin position="1"/>
        <end position="66"/>
    </location>
</feature>
<dbReference type="InterPro" id="IPR006121">
    <property type="entry name" value="HMA_dom"/>
</dbReference>
<reference evidence="3 4" key="1">
    <citation type="submission" date="2015-01" db="EMBL/GenBank/DDBJ databases">
        <authorList>
            <person name="Xiang T."/>
            <person name="Song Y."/>
            <person name="Huang L."/>
            <person name="Wang B."/>
            <person name="Wu P."/>
        </authorList>
    </citation>
    <scope>NUCLEOTIDE SEQUENCE [LARGE SCALE GENOMIC DNA]</scope>
    <source>
        <strain evidence="3 4">Cc12</strain>
    </source>
</reference>
<dbReference type="PROSITE" id="PS01047">
    <property type="entry name" value="HMA_1"/>
    <property type="match status" value="1"/>
</dbReference>
<dbReference type="EMBL" id="CDOE01000079">
    <property type="protein sequence ID" value="CEN41028.1"/>
    <property type="molecule type" value="Genomic_DNA"/>
</dbReference>
<proteinExistence type="predicted"/>
<gene>
    <name evidence="3" type="ORF">CCAN12_800032</name>
</gene>
<name>A0A0B7HU34_9FLAO</name>
<dbReference type="Gene3D" id="3.30.70.100">
    <property type="match status" value="1"/>
</dbReference>
<dbReference type="Pfam" id="PF00403">
    <property type="entry name" value="HMA"/>
    <property type="match status" value="1"/>
</dbReference>